<sequence>MFAQQELSKVDVDSTIRYGKLGNGVSYYIKPIDDYKGPVKMYFYVKVGQAFQEPEEFDFAHALEHLAFRETTNFPDGLTSNPEILAEVGLYDRSFYGTTAGNFTRYDFSVPNANNAARNLGLNWFRDIATELIISAESVDRERGVLLQEMAPDEINKGNRRAKLLLESRLFSCMGYAENFVQHNKTFSHLDLQNFYRKWYRPDRMVLLILGNINDIQELEKDIMGKFSDIPSAKENLEVLQCKELHYKKAPQFSVIQYDVEENLEESEEVIQFNLFYRNPLISKDLRSGNGIRKIILDDLISTVISNRLGSLSERYNPFFEASSLSTNRNGFLPNAIRVFIEAEKTREREAIKEVIYLVHQTATFGINDAEFVQAKQNYLNTRPLFLGEGISYWKDEIEHLITREESLPDGKAKSLRTWFENLTLQEFNKELEGVIAGIPEDIGALIPETYKTKLDSEEEIRILIRDILENPVEPFILETLPSQLIKPKKIKSLEPEGYTKVETDYPFRAQKFILRNGVSVILQPDNSMGQEIYLHGFRRYGASCLPKEDFFSALFSPNIIKYSGVGDFNRFELGKFLNSTSSLKTGVFPYIQYNETGIKGTTNSEELEDLLQLVYLFFTEPRKDSIAFESWRKETSQYANNQANLNHFIDLQNSFTKNISEPPRAIKLDEALKDVDFDKVFEIYKRAYGRAEDFTFILTGNFEVQSILPQIEKYLGNLPSSIEKKECRTKNQDELKLKNGPKFKKLKSPKGDVHGYYSLSYIKPKQINEDWKYELKFEVLTAVTQQLIKKLRAEGFSLYYFGVGGDLDRTMKRYEIHSNFVLLPDEWAQIRKRSLEKIEDILAGNISEGEFDNAIKTVLESYSENRLSHPIKVKDAIYRYKRYDETFINPSEVEEYINTLTVGEIVKIAQEIFQDKFLYEFVQK</sequence>
<evidence type="ECO:0000256" key="1">
    <source>
        <dbReference type="ARBA" id="ARBA00007261"/>
    </source>
</evidence>
<dbReference type="Gene3D" id="3.30.830.10">
    <property type="entry name" value="Metalloenzyme, LuxS/M16 peptidase-like"/>
    <property type="match status" value="3"/>
</dbReference>
<dbReference type="PANTHER" id="PTHR43690:SF17">
    <property type="entry name" value="PROTEIN YHJJ"/>
    <property type="match status" value="1"/>
</dbReference>
<keyword evidence="4" id="KW-0862">Zinc</keyword>
<evidence type="ECO:0000256" key="4">
    <source>
        <dbReference type="ARBA" id="ARBA00022833"/>
    </source>
</evidence>
<dbReference type="InterPro" id="IPR011249">
    <property type="entry name" value="Metalloenz_LuxS/M16"/>
</dbReference>
<dbReference type="RefSeq" id="WP_168137812.1">
    <property type="nucleotide sequence ID" value="NZ_JAAVJR010000003.1"/>
</dbReference>
<evidence type="ECO:0000313" key="9">
    <source>
        <dbReference type="Proteomes" id="UP000703674"/>
    </source>
</evidence>
<evidence type="ECO:0000256" key="3">
    <source>
        <dbReference type="ARBA" id="ARBA00022801"/>
    </source>
</evidence>
<comment type="caution">
    <text evidence="8">The sequence shown here is derived from an EMBL/GenBank/DDBJ whole genome shotgun (WGS) entry which is preliminary data.</text>
</comment>
<evidence type="ECO:0000259" key="7">
    <source>
        <dbReference type="Pfam" id="PF05193"/>
    </source>
</evidence>
<keyword evidence="9" id="KW-1185">Reference proteome</keyword>
<comment type="similarity">
    <text evidence="1">Belongs to the peptidase M16 family.</text>
</comment>
<gene>
    <name evidence="8" type="ORF">HC175_07175</name>
</gene>
<organism evidence="8 9">
    <name type="scientific">Salinimicrobium oceani</name>
    <dbReference type="NCBI Taxonomy" id="2722702"/>
    <lineage>
        <taxon>Bacteria</taxon>
        <taxon>Pseudomonadati</taxon>
        <taxon>Bacteroidota</taxon>
        <taxon>Flavobacteriia</taxon>
        <taxon>Flavobacteriales</taxon>
        <taxon>Flavobacteriaceae</taxon>
        <taxon>Salinimicrobium</taxon>
    </lineage>
</organism>
<keyword evidence="3" id="KW-0378">Hydrolase</keyword>
<accession>A0ABX1CWQ2</accession>
<evidence type="ECO:0000256" key="5">
    <source>
        <dbReference type="ARBA" id="ARBA00023049"/>
    </source>
</evidence>
<feature type="domain" description="Peptidase M16 N-terminal" evidence="6">
    <location>
        <begin position="41"/>
        <end position="154"/>
    </location>
</feature>
<dbReference type="SUPFAM" id="SSF63411">
    <property type="entry name" value="LuxS/MPP-like metallohydrolase"/>
    <property type="match status" value="3"/>
</dbReference>
<evidence type="ECO:0000256" key="2">
    <source>
        <dbReference type="ARBA" id="ARBA00022670"/>
    </source>
</evidence>
<dbReference type="InterPro" id="IPR007863">
    <property type="entry name" value="Peptidase_M16_C"/>
</dbReference>
<dbReference type="InterPro" id="IPR050626">
    <property type="entry name" value="Peptidase_M16"/>
</dbReference>
<dbReference type="InterPro" id="IPR011765">
    <property type="entry name" value="Pept_M16_N"/>
</dbReference>
<name>A0ABX1CWQ2_9FLAO</name>
<feature type="domain" description="Peptidase M16 C-terminal" evidence="7">
    <location>
        <begin position="187"/>
        <end position="378"/>
    </location>
</feature>
<feature type="domain" description="Peptidase M16 C-terminal" evidence="7">
    <location>
        <begin position="676"/>
        <end position="857"/>
    </location>
</feature>
<keyword evidence="2" id="KW-0645">Protease</keyword>
<dbReference type="Proteomes" id="UP000703674">
    <property type="component" value="Unassembled WGS sequence"/>
</dbReference>
<protein>
    <submittedName>
        <fullName evidence="8">Insulinase family protein</fullName>
    </submittedName>
</protein>
<keyword evidence="5" id="KW-0482">Metalloprotease</keyword>
<dbReference type="EMBL" id="JAAVJR010000003">
    <property type="protein sequence ID" value="NJW52699.1"/>
    <property type="molecule type" value="Genomic_DNA"/>
</dbReference>
<evidence type="ECO:0000259" key="6">
    <source>
        <dbReference type="Pfam" id="PF00675"/>
    </source>
</evidence>
<reference evidence="8 9" key="1">
    <citation type="submission" date="2020-03" db="EMBL/GenBank/DDBJ databases">
        <title>Salinimicrobium sp. nov, isolated from SCS.</title>
        <authorList>
            <person name="Cao W.R."/>
        </authorList>
    </citation>
    <scope>NUCLEOTIDE SEQUENCE [LARGE SCALE GENOMIC DNA]</scope>
    <source>
        <strain evidence="9">J15B91</strain>
    </source>
</reference>
<dbReference type="Pfam" id="PF00675">
    <property type="entry name" value="Peptidase_M16"/>
    <property type="match status" value="1"/>
</dbReference>
<evidence type="ECO:0000313" key="8">
    <source>
        <dbReference type="EMBL" id="NJW52699.1"/>
    </source>
</evidence>
<proteinExistence type="inferred from homology"/>
<dbReference type="Pfam" id="PF05193">
    <property type="entry name" value="Peptidase_M16_C"/>
    <property type="match status" value="2"/>
</dbReference>
<dbReference type="PANTHER" id="PTHR43690">
    <property type="entry name" value="NARDILYSIN"/>
    <property type="match status" value="1"/>
</dbReference>